<gene>
    <name evidence="1" type="ORF">HK097_005365</name>
</gene>
<organism evidence="1 2">
    <name type="scientific">Rhizophlyctis rosea</name>
    <dbReference type="NCBI Taxonomy" id="64517"/>
    <lineage>
        <taxon>Eukaryota</taxon>
        <taxon>Fungi</taxon>
        <taxon>Fungi incertae sedis</taxon>
        <taxon>Chytridiomycota</taxon>
        <taxon>Chytridiomycota incertae sedis</taxon>
        <taxon>Chytridiomycetes</taxon>
        <taxon>Rhizophlyctidales</taxon>
        <taxon>Rhizophlyctidaceae</taxon>
        <taxon>Rhizophlyctis</taxon>
    </lineage>
</organism>
<sequence length="363" mass="42843">NLPMSTEIIRTICNRNRNKEVHEKDSNRKSKATQADKHIFPYSFDIPALDQYLEKLRQPNGQPYKLAMVKTWAKTTSAYERGIGEVVMELFRAHFPRNKDLLHRITYDAVLNMPKEEAVKHVKELARPLCEWRVGLYQKVKDEKDRNDLVKKRQENWIHFRALENAVNERFSYLEAIVKKDKKPSNEEMDELEFWTWLGLHLSNEMMLRADVVDLAYDRPEYDISYKDGYINVKDSNKTGGSFHYQVRPDVAVLVDGVHKHQHHWIKIFPTDPNQSLLHPYSTSNRFRLCIIGGGFMKHFGKCPDVHTQRSVKNTHMYQKWKLEKEDPSTLVAYVAKLFDHSLEETLKTYVFTELFDPDFKLK</sequence>
<feature type="non-terminal residue" evidence="1">
    <location>
        <position position="1"/>
    </location>
</feature>
<dbReference type="Proteomes" id="UP001212841">
    <property type="component" value="Unassembled WGS sequence"/>
</dbReference>
<dbReference type="AlphaFoldDB" id="A0AAD5S274"/>
<proteinExistence type="predicted"/>
<accession>A0AAD5S274</accession>
<protein>
    <submittedName>
        <fullName evidence="1">Uncharacterized protein</fullName>
    </submittedName>
</protein>
<evidence type="ECO:0000313" key="1">
    <source>
        <dbReference type="EMBL" id="KAJ3032215.1"/>
    </source>
</evidence>
<name>A0AAD5S274_9FUNG</name>
<keyword evidence="2" id="KW-1185">Reference proteome</keyword>
<dbReference type="EMBL" id="JADGJD010002507">
    <property type="protein sequence ID" value="KAJ3032215.1"/>
    <property type="molecule type" value="Genomic_DNA"/>
</dbReference>
<evidence type="ECO:0000313" key="2">
    <source>
        <dbReference type="Proteomes" id="UP001212841"/>
    </source>
</evidence>
<reference evidence="1" key="1">
    <citation type="submission" date="2020-05" db="EMBL/GenBank/DDBJ databases">
        <title>Phylogenomic resolution of chytrid fungi.</title>
        <authorList>
            <person name="Stajich J.E."/>
            <person name="Amses K."/>
            <person name="Simmons R."/>
            <person name="Seto K."/>
            <person name="Myers J."/>
            <person name="Bonds A."/>
            <person name="Quandt C.A."/>
            <person name="Barry K."/>
            <person name="Liu P."/>
            <person name="Grigoriev I."/>
            <person name="Longcore J.E."/>
            <person name="James T.Y."/>
        </authorList>
    </citation>
    <scope>NUCLEOTIDE SEQUENCE</scope>
    <source>
        <strain evidence="1">JEL0318</strain>
    </source>
</reference>
<comment type="caution">
    <text evidence="1">The sequence shown here is derived from an EMBL/GenBank/DDBJ whole genome shotgun (WGS) entry which is preliminary data.</text>
</comment>